<protein>
    <recommendedName>
        <fullName evidence="4">Resolvase/invertase-type recombinase catalytic domain-containing protein</fullName>
    </recommendedName>
</protein>
<comment type="caution">
    <text evidence="5">The sequence shown here is derived from an EMBL/GenBank/DDBJ whole genome shotgun (WGS) entry which is preliminary data.</text>
</comment>
<dbReference type="PANTHER" id="PTHR30461">
    <property type="entry name" value="DNA-INVERTASE FROM LAMBDOID PROPHAGE"/>
    <property type="match status" value="1"/>
</dbReference>
<organism evidence="5 6">
    <name type="scientific">Phytohabitans aurantiacus</name>
    <dbReference type="NCBI Taxonomy" id="3016789"/>
    <lineage>
        <taxon>Bacteria</taxon>
        <taxon>Bacillati</taxon>
        <taxon>Actinomycetota</taxon>
        <taxon>Actinomycetes</taxon>
        <taxon>Micromonosporales</taxon>
        <taxon>Micromonosporaceae</taxon>
    </lineage>
</organism>
<dbReference type="InterPro" id="IPR036162">
    <property type="entry name" value="Resolvase-like_N_sf"/>
</dbReference>
<evidence type="ECO:0000313" key="5">
    <source>
        <dbReference type="EMBL" id="GLI00672.1"/>
    </source>
</evidence>
<gene>
    <name evidence="5" type="ORF">Pa4123_59480</name>
</gene>
<keyword evidence="2" id="KW-0233">DNA recombination</keyword>
<reference evidence="5" key="1">
    <citation type="submission" date="2022-12" db="EMBL/GenBank/DDBJ databases">
        <title>New Phytohabitans aurantiacus sp. RD004123 nov., an actinomycete isolated from soil.</title>
        <authorList>
            <person name="Triningsih D.W."/>
            <person name="Harunari E."/>
            <person name="Igarashi Y."/>
        </authorList>
    </citation>
    <scope>NUCLEOTIDE SEQUENCE</scope>
    <source>
        <strain evidence="5">RD004123</strain>
    </source>
</reference>
<dbReference type="Pfam" id="PF07508">
    <property type="entry name" value="Recombinase"/>
    <property type="match status" value="1"/>
</dbReference>
<proteinExistence type="predicted"/>
<sequence length="236" mass="26170">MTRTMVAYVRRSKANKKRPEDVAYGIEAQNTAIRGEAERQHWKLVWAPVDDGQTGAHTRREGLRWALDELAAGRADGLVVAKLNRLSRSVADFATLLRTAQRQRWSVVALDLGIDTSTVNGRLVANIVMSVAEWEREIISQRTAEGLAEAREAGVRLGRPVLVPKPVVRRIRRMRTNGHTLRAIANKLTEDQVPTVHGGARWYSGTVRGVLRRSGGDPHQRHGADPTHTPLPATAH</sequence>
<feature type="region of interest" description="Disordered" evidence="3">
    <location>
        <begin position="210"/>
        <end position="236"/>
    </location>
</feature>
<dbReference type="InterPro" id="IPR050639">
    <property type="entry name" value="SSR_resolvase"/>
</dbReference>
<dbReference type="SUPFAM" id="SSF53041">
    <property type="entry name" value="Resolvase-like"/>
    <property type="match status" value="1"/>
</dbReference>
<name>A0ABQ5R459_9ACTN</name>
<evidence type="ECO:0000256" key="2">
    <source>
        <dbReference type="ARBA" id="ARBA00023172"/>
    </source>
</evidence>
<dbReference type="CDD" id="cd00338">
    <property type="entry name" value="Ser_Recombinase"/>
    <property type="match status" value="1"/>
</dbReference>
<keyword evidence="1" id="KW-0238">DNA-binding</keyword>
<dbReference type="Gene3D" id="3.40.50.1390">
    <property type="entry name" value="Resolvase, N-terminal catalytic domain"/>
    <property type="match status" value="1"/>
</dbReference>
<dbReference type="Proteomes" id="UP001144280">
    <property type="component" value="Unassembled WGS sequence"/>
</dbReference>
<dbReference type="InterPro" id="IPR006119">
    <property type="entry name" value="Resolv_N"/>
</dbReference>
<dbReference type="SMART" id="SM00857">
    <property type="entry name" value="Resolvase"/>
    <property type="match status" value="1"/>
</dbReference>
<evidence type="ECO:0000256" key="3">
    <source>
        <dbReference type="SAM" id="MobiDB-lite"/>
    </source>
</evidence>
<dbReference type="PROSITE" id="PS51736">
    <property type="entry name" value="RECOMBINASES_3"/>
    <property type="match status" value="1"/>
</dbReference>
<dbReference type="Pfam" id="PF00239">
    <property type="entry name" value="Resolvase"/>
    <property type="match status" value="1"/>
</dbReference>
<feature type="domain" description="Resolvase/invertase-type recombinase catalytic" evidence="4">
    <location>
        <begin position="4"/>
        <end position="154"/>
    </location>
</feature>
<dbReference type="EMBL" id="BSDI01000034">
    <property type="protein sequence ID" value="GLI00672.1"/>
    <property type="molecule type" value="Genomic_DNA"/>
</dbReference>
<feature type="compositionally biased region" description="Basic and acidic residues" evidence="3">
    <location>
        <begin position="214"/>
        <end position="225"/>
    </location>
</feature>
<evidence type="ECO:0000259" key="4">
    <source>
        <dbReference type="PROSITE" id="PS51736"/>
    </source>
</evidence>
<dbReference type="PANTHER" id="PTHR30461:SF2">
    <property type="entry name" value="SERINE RECOMBINASE PINE-RELATED"/>
    <property type="match status" value="1"/>
</dbReference>
<evidence type="ECO:0000313" key="6">
    <source>
        <dbReference type="Proteomes" id="UP001144280"/>
    </source>
</evidence>
<accession>A0ABQ5R459</accession>
<keyword evidence="6" id="KW-1185">Reference proteome</keyword>
<dbReference type="InterPro" id="IPR011109">
    <property type="entry name" value="DNA_bind_recombinase_dom"/>
</dbReference>
<evidence type="ECO:0000256" key="1">
    <source>
        <dbReference type="ARBA" id="ARBA00023125"/>
    </source>
</evidence>
<dbReference type="RefSeq" id="WP_281901165.1">
    <property type="nucleotide sequence ID" value="NZ_BSDI01000034.1"/>
</dbReference>